<gene>
    <name evidence="7" type="ORF">A4U43_C04F10320</name>
</gene>
<proteinExistence type="predicted"/>
<dbReference type="SUPFAM" id="SSF56399">
    <property type="entry name" value="ADP-ribosylation"/>
    <property type="match status" value="1"/>
</dbReference>
<dbReference type="Pfam" id="PF12174">
    <property type="entry name" value="RST"/>
    <property type="match status" value="1"/>
</dbReference>
<evidence type="ECO:0000256" key="2">
    <source>
        <dbReference type="ARBA" id="ARBA00022473"/>
    </source>
</evidence>
<keyword evidence="3" id="KW-0346">Stress response</keyword>
<dbReference type="InterPro" id="IPR012317">
    <property type="entry name" value="Poly(ADP-ribose)pol_cat_dom"/>
</dbReference>
<dbReference type="GO" id="GO:0005634">
    <property type="term" value="C:nucleus"/>
    <property type="evidence" value="ECO:0007669"/>
    <property type="project" value="UniProtKB-SubCell"/>
</dbReference>
<evidence type="ECO:0008006" key="9">
    <source>
        <dbReference type="Google" id="ProtNLM"/>
    </source>
</evidence>
<comment type="subcellular location">
    <subcellularLocation>
        <location evidence="1">Nucleus</location>
    </subcellularLocation>
</comment>
<dbReference type="OrthoDB" id="6133115at2759"/>
<sequence>MVEMAERSWAEEIEQTDAESCCSDSGTVTEGPNFKNVDEVSSDGMLKLNEEGNEYILLKHRFYLSIGVLSQKCTVIDAYRSLHSAPMERARLETFKIFMDAMATKGEGNPNVVHAWYCGSKDEVHQIMKKGFGVCEMKKDSGSYCFGLHLYPELKACDSIPSVPADADGLRHLLVCRVILGRTEEILPGSIQSGPSSEDFDSGVDNLQSPSKYIIWYPDVKTNILPLYALSIKMDSFTGGAQREPDVMKPTTPWVPFTSLVCLLTKCLPHSTMCLIRRLHTNFLERKITRQQFIFRVRQLVGDKLLVSTIRDFQEKRRAGKFRRANK</sequence>
<evidence type="ECO:0000256" key="1">
    <source>
        <dbReference type="ARBA" id="ARBA00004123"/>
    </source>
</evidence>
<evidence type="ECO:0000259" key="5">
    <source>
        <dbReference type="PROSITE" id="PS51059"/>
    </source>
</evidence>
<dbReference type="PANTHER" id="PTHR32263">
    <property type="entry name" value="INACTIVE POLY [ADP-RIBOSE] POLYMERASE SRO4-RELATED"/>
    <property type="match status" value="1"/>
</dbReference>
<name>A0A5P1EZS0_ASPOF</name>
<accession>A0A5P1EZS0</accession>
<dbReference type="Gene3D" id="3.90.228.10">
    <property type="match status" value="1"/>
</dbReference>
<dbReference type="PROSITE" id="PS51879">
    <property type="entry name" value="RST"/>
    <property type="match status" value="1"/>
</dbReference>
<dbReference type="AlphaFoldDB" id="A0A5P1EZS0"/>
<keyword evidence="4" id="KW-0539">Nucleus</keyword>
<evidence type="ECO:0000313" key="8">
    <source>
        <dbReference type="Proteomes" id="UP000243459"/>
    </source>
</evidence>
<dbReference type="PROSITE" id="PS51059">
    <property type="entry name" value="PARP_CATALYTIC"/>
    <property type="match status" value="1"/>
</dbReference>
<dbReference type="GO" id="GO:0003950">
    <property type="term" value="F:NAD+ poly-ADP-ribosyltransferase activity"/>
    <property type="evidence" value="ECO:0007669"/>
    <property type="project" value="InterPro"/>
</dbReference>
<evidence type="ECO:0000256" key="4">
    <source>
        <dbReference type="ARBA" id="ARBA00023242"/>
    </source>
</evidence>
<feature type="domain" description="PARP catalytic" evidence="5">
    <location>
        <begin position="31"/>
        <end position="254"/>
    </location>
</feature>
<dbReference type="PANTHER" id="PTHR32263:SF12">
    <property type="entry name" value="INACTIVE POLY [ADP-RIBOSE] POLYMERASE SRO4-RELATED"/>
    <property type="match status" value="1"/>
</dbReference>
<dbReference type="InterPro" id="IPR044964">
    <property type="entry name" value="RCD1/SRO1-5"/>
</dbReference>
<keyword evidence="8" id="KW-1185">Reference proteome</keyword>
<keyword evidence="2" id="KW-0217">Developmental protein</keyword>
<evidence type="ECO:0000259" key="6">
    <source>
        <dbReference type="PROSITE" id="PS51879"/>
    </source>
</evidence>
<dbReference type="Proteomes" id="UP000243459">
    <property type="component" value="Chromosome 4"/>
</dbReference>
<organism evidence="7 8">
    <name type="scientific">Asparagus officinalis</name>
    <name type="common">Garden asparagus</name>
    <dbReference type="NCBI Taxonomy" id="4686"/>
    <lineage>
        <taxon>Eukaryota</taxon>
        <taxon>Viridiplantae</taxon>
        <taxon>Streptophyta</taxon>
        <taxon>Embryophyta</taxon>
        <taxon>Tracheophyta</taxon>
        <taxon>Spermatophyta</taxon>
        <taxon>Magnoliopsida</taxon>
        <taxon>Liliopsida</taxon>
        <taxon>Asparagales</taxon>
        <taxon>Asparagaceae</taxon>
        <taxon>Asparagoideae</taxon>
        <taxon>Asparagus</taxon>
    </lineage>
</organism>
<dbReference type="OMA" id="LIMRTYD"/>
<feature type="domain" description="RST" evidence="6">
    <location>
        <begin position="248"/>
        <end position="319"/>
    </location>
</feature>
<dbReference type="EMBL" id="CM007384">
    <property type="protein sequence ID" value="ONK71596.1"/>
    <property type="molecule type" value="Genomic_DNA"/>
</dbReference>
<evidence type="ECO:0000256" key="3">
    <source>
        <dbReference type="ARBA" id="ARBA00023016"/>
    </source>
</evidence>
<protein>
    <recommendedName>
        <fullName evidence="9">Poly [ADP-ribose] polymerase</fullName>
    </recommendedName>
</protein>
<dbReference type="Gramene" id="ONK71596">
    <property type="protein sequence ID" value="ONK71596"/>
    <property type="gene ID" value="A4U43_C04F10320"/>
</dbReference>
<evidence type="ECO:0000313" key="7">
    <source>
        <dbReference type="EMBL" id="ONK71596.1"/>
    </source>
</evidence>
<dbReference type="InterPro" id="IPR022003">
    <property type="entry name" value="RST"/>
</dbReference>
<reference evidence="8" key="1">
    <citation type="journal article" date="2017" name="Nat. Commun.">
        <title>The asparagus genome sheds light on the origin and evolution of a young Y chromosome.</title>
        <authorList>
            <person name="Harkess A."/>
            <person name="Zhou J."/>
            <person name="Xu C."/>
            <person name="Bowers J.E."/>
            <person name="Van der Hulst R."/>
            <person name="Ayyampalayam S."/>
            <person name="Mercati F."/>
            <person name="Riccardi P."/>
            <person name="McKain M.R."/>
            <person name="Kakrana A."/>
            <person name="Tang H."/>
            <person name="Ray J."/>
            <person name="Groenendijk J."/>
            <person name="Arikit S."/>
            <person name="Mathioni S.M."/>
            <person name="Nakano M."/>
            <person name="Shan H."/>
            <person name="Telgmann-Rauber A."/>
            <person name="Kanno A."/>
            <person name="Yue Z."/>
            <person name="Chen H."/>
            <person name="Li W."/>
            <person name="Chen Y."/>
            <person name="Xu X."/>
            <person name="Zhang Y."/>
            <person name="Luo S."/>
            <person name="Chen H."/>
            <person name="Gao J."/>
            <person name="Mao Z."/>
            <person name="Pires J.C."/>
            <person name="Luo M."/>
            <person name="Kudrna D."/>
            <person name="Wing R.A."/>
            <person name="Meyers B.C."/>
            <person name="Yi K."/>
            <person name="Kong H."/>
            <person name="Lavrijsen P."/>
            <person name="Sunseri F."/>
            <person name="Falavigna A."/>
            <person name="Ye Y."/>
            <person name="Leebens-Mack J.H."/>
            <person name="Chen G."/>
        </authorList>
    </citation>
    <scope>NUCLEOTIDE SEQUENCE [LARGE SCALE GENOMIC DNA]</scope>
    <source>
        <strain evidence="8">cv. DH0086</strain>
    </source>
</reference>